<evidence type="ECO:0000313" key="2">
    <source>
        <dbReference type="EMBL" id="PMD45749.1"/>
    </source>
</evidence>
<dbReference type="PANTHER" id="PTHR24148">
    <property type="entry name" value="ANKYRIN REPEAT DOMAIN-CONTAINING PROTEIN 39 HOMOLOG-RELATED"/>
    <property type="match status" value="1"/>
</dbReference>
<evidence type="ECO:0000313" key="3">
    <source>
        <dbReference type="Proteomes" id="UP000235786"/>
    </source>
</evidence>
<dbReference type="Pfam" id="PF06985">
    <property type="entry name" value="HET"/>
    <property type="match status" value="1"/>
</dbReference>
<proteinExistence type="predicted"/>
<dbReference type="EMBL" id="KZ613940">
    <property type="protein sequence ID" value="PMD45749.1"/>
    <property type="molecule type" value="Genomic_DNA"/>
</dbReference>
<protein>
    <recommendedName>
        <fullName evidence="1">Heterokaryon incompatibility domain-containing protein</fullName>
    </recommendedName>
</protein>
<sequence>MANEDKNHPAALVSFYSSLSASRLPYIYSTLNEEAQEIRLLTILSGAFASDIHVTLQTHVFAKDISLQYEALPYACGSLKDPDGIFVRSPHSHGTISVTQNLAEALRYLRYEHKIRTLWIDAICVNQLDMAERSSQVKRMADIYSAASRVVVWLGQECNDSTVAITCCQLISSNITVDWVRESMSPLSSDKQWASKEAVLPFSGMELAAISRLLDRDWFKRLWIWQEVNLAPEVIVLCGTDTLSWTVIRDTVFSIYVKTRTQYYDIEWSHRRPLHSLCKGPKGLSLDKLIENTKNSLCSDPRDLIFALFSLLSAYDRSLIIEPDYSKPPAQIFEEFTRHYIQGRKHLKILSTVETRDESSELPSWIPSWSTPRTTTPFTRTKFCGLSKALARSREDACLEVCGRTIGTIEMVEPFRLPNPGSRESTSRNVFLELQRITSLLNLDGLLDAGGQNLPKLCRVLCSNSVLEVISSPTLDYLNFQDAMNFLREALRFPNGDLGSDATTSMKPFINSMLVNCYGRSLYRCSDGTIGLASETVTLGDKVAVWLGYDTAMVLRPFRDNLYRLLGEAVYDEAMDGSAFLGSLPERFQLVLMVVEGYEEHSSWAWRFLQRETGIVSAEDPRLGDTELPLGWRRNGSREGEFLNDKTGERTMYDPRLTAEFLKSRGVTL</sequence>
<organism evidence="2 3">
    <name type="scientific">Hyaloscypha variabilis (strain UAMH 11265 / GT02V1 / F)</name>
    <name type="common">Meliniomyces variabilis</name>
    <dbReference type="NCBI Taxonomy" id="1149755"/>
    <lineage>
        <taxon>Eukaryota</taxon>
        <taxon>Fungi</taxon>
        <taxon>Dikarya</taxon>
        <taxon>Ascomycota</taxon>
        <taxon>Pezizomycotina</taxon>
        <taxon>Leotiomycetes</taxon>
        <taxon>Helotiales</taxon>
        <taxon>Hyaloscyphaceae</taxon>
        <taxon>Hyaloscypha</taxon>
        <taxon>Hyaloscypha variabilis</taxon>
    </lineage>
</organism>
<dbReference type="InterPro" id="IPR010730">
    <property type="entry name" value="HET"/>
</dbReference>
<feature type="domain" description="Heterokaryon incompatibility" evidence="1">
    <location>
        <begin position="69"/>
        <end position="227"/>
    </location>
</feature>
<dbReference type="PANTHER" id="PTHR24148:SF64">
    <property type="entry name" value="HETEROKARYON INCOMPATIBILITY DOMAIN-CONTAINING PROTEIN"/>
    <property type="match status" value="1"/>
</dbReference>
<reference evidence="2 3" key="1">
    <citation type="submission" date="2016-04" db="EMBL/GenBank/DDBJ databases">
        <title>A degradative enzymes factory behind the ericoid mycorrhizal symbiosis.</title>
        <authorList>
            <consortium name="DOE Joint Genome Institute"/>
            <person name="Martino E."/>
            <person name="Morin E."/>
            <person name="Grelet G."/>
            <person name="Kuo A."/>
            <person name="Kohler A."/>
            <person name="Daghino S."/>
            <person name="Barry K."/>
            <person name="Choi C."/>
            <person name="Cichocki N."/>
            <person name="Clum A."/>
            <person name="Copeland A."/>
            <person name="Hainaut M."/>
            <person name="Haridas S."/>
            <person name="Labutti K."/>
            <person name="Lindquist E."/>
            <person name="Lipzen A."/>
            <person name="Khouja H.-R."/>
            <person name="Murat C."/>
            <person name="Ohm R."/>
            <person name="Olson A."/>
            <person name="Spatafora J."/>
            <person name="Veneault-Fourrey C."/>
            <person name="Henrissat B."/>
            <person name="Grigoriev I."/>
            <person name="Martin F."/>
            <person name="Perotto S."/>
        </authorList>
    </citation>
    <scope>NUCLEOTIDE SEQUENCE [LARGE SCALE GENOMIC DNA]</scope>
    <source>
        <strain evidence="2 3">F</strain>
    </source>
</reference>
<keyword evidence="3" id="KW-1185">Reference proteome</keyword>
<dbReference type="STRING" id="1149755.A0A2J6S4Q8"/>
<evidence type="ECO:0000259" key="1">
    <source>
        <dbReference type="Pfam" id="PF06985"/>
    </source>
</evidence>
<name>A0A2J6S4Q8_HYAVF</name>
<dbReference type="Proteomes" id="UP000235786">
    <property type="component" value="Unassembled WGS sequence"/>
</dbReference>
<accession>A0A2J6S4Q8</accession>
<dbReference type="OrthoDB" id="3553147at2759"/>
<dbReference type="AlphaFoldDB" id="A0A2J6S4Q8"/>
<gene>
    <name evidence="2" type="ORF">L207DRAFT_630148</name>
</gene>
<dbReference type="Pfam" id="PF26639">
    <property type="entry name" value="Het-6_barrel"/>
    <property type="match status" value="1"/>
</dbReference>
<dbReference type="InterPro" id="IPR052895">
    <property type="entry name" value="HetReg/Transcr_Mod"/>
</dbReference>